<organism evidence="2 3">
    <name type="scientific">Sphingomonas suaedae</name>
    <dbReference type="NCBI Taxonomy" id="2599297"/>
    <lineage>
        <taxon>Bacteria</taxon>
        <taxon>Pseudomonadati</taxon>
        <taxon>Pseudomonadota</taxon>
        <taxon>Alphaproteobacteria</taxon>
        <taxon>Sphingomonadales</taxon>
        <taxon>Sphingomonadaceae</taxon>
        <taxon>Sphingomonas</taxon>
    </lineage>
</organism>
<dbReference type="AlphaFoldDB" id="A0A518RF99"/>
<proteinExistence type="predicted"/>
<feature type="domain" description="NadR/Ttd14 AAA" evidence="1">
    <location>
        <begin position="8"/>
        <end position="169"/>
    </location>
</feature>
<dbReference type="KEGG" id="ssua:FPZ54_08850"/>
<accession>A0A518RF99</accession>
<dbReference type="OrthoDB" id="5638848at2"/>
<dbReference type="Pfam" id="PF13521">
    <property type="entry name" value="AAA_28"/>
    <property type="match status" value="1"/>
</dbReference>
<dbReference type="Gene3D" id="3.40.50.300">
    <property type="entry name" value="P-loop containing nucleotide triphosphate hydrolases"/>
    <property type="match status" value="1"/>
</dbReference>
<dbReference type="Proteomes" id="UP000318055">
    <property type="component" value="Chromosome"/>
</dbReference>
<sequence length="180" mass="19986">MNSGSRHVILSGCSGAGKSTLLNELAYRGFDTVTEPGRRIVIEELRGDGKALPWVDPAAFATRAIEVAVQDLRLSGDGSSWTFFDRSLVDAAVALQHATGHVASVTLAPFPRYHRRVFLTPPWPEIYLQDQERQHGMEEAVAEYDRLLRAYSDLGYDPLVLPKTTVSERASFVLSRLEEL</sequence>
<keyword evidence="3" id="KW-1185">Reference proteome</keyword>
<evidence type="ECO:0000313" key="3">
    <source>
        <dbReference type="Proteomes" id="UP000318055"/>
    </source>
</evidence>
<dbReference type="SUPFAM" id="SSF52540">
    <property type="entry name" value="P-loop containing nucleoside triphosphate hydrolases"/>
    <property type="match status" value="1"/>
</dbReference>
<gene>
    <name evidence="2" type="ORF">FPZ54_08850</name>
</gene>
<dbReference type="EMBL" id="CP042239">
    <property type="protein sequence ID" value="QDX26118.1"/>
    <property type="molecule type" value="Genomic_DNA"/>
</dbReference>
<dbReference type="InterPro" id="IPR027417">
    <property type="entry name" value="P-loop_NTPase"/>
</dbReference>
<dbReference type="RefSeq" id="WP_145846498.1">
    <property type="nucleotide sequence ID" value="NZ_CP042239.1"/>
</dbReference>
<evidence type="ECO:0000313" key="2">
    <source>
        <dbReference type="EMBL" id="QDX26118.1"/>
    </source>
</evidence>
<evidence type="ECO:0000259" key="1">
    <source>
        <dbReference type="Pfam" id="PF13521"/>
    </source>
</evidence>
<name>A0A518RF99_9SPHN</name>
<dbReference type="InterPro" id="IPR038727">
    <property type="entry name" value="NadR/Ttd14_AAA_dom"/>
</dbReference>
<reference evidence="2 3" key="1">
    <citation type="submission" date="2019-07" db="EMBL/GenBank/DDBJ databases">
        <title>Sphingomonas alkalisoli sp. nov., isolated from rhizosphere soil of Suaedae salsa.</title>
        <authorList>
            <person name="Zhang H."/>
            <person name="Xu L."/>
            <person name="Zhang J.-X."/>
            <person name="Sun J.-Q."/>
        </authorList>
    </citation>
    <scope>NUCLEOTIDE SEQUENCE [LARGE SCALE GENOMIC DNA]</scope>
    <source>
        <strain evidence="2 3">XS-10</strain>
    </source>
</reference>
<protein>
    <submittedName>
        <fullName evidence="2">AAA family ATPase</fullName>
    </submittedName>
</protein>